<keyword evidence="1" id="KW-0677">Repeat</keyword>
<feature type="domain" description="Nephrocystin 3-like N-terminal" evidence="9">
    <location>
        <begin position="1069"/>
        <end position="1231"/>
    </location>
</feature>
<feature type="repeat" description="ANK" evidence="4">
    <location>
        <begin position="1681"/>
        <end position="1713"/>
    </location>
</feature>
<evidence type="ECO:0000313" key="11">
    <source>
        <dbReference type="Proteomes" id="UP000764110"/>
    </source>
</evidence>
<dbReference type="InterPro" id="IPR054471">
    <property type="entry name" value="GPIID_WHD"/>
</dbReference>
<dbReference type="PANTHER" id="PTHR24123">
    <property type="entry name" value="ANKYRIN REPEAT-CONTAINING"/>
    <property type="match status" value="1"/>
</dbReference>
<evidence type="ECO:0000256" key="6">
    <source>
        <dbReference type="SAM" id="SignalP"/>
    </source>
</evidence>
<feature type="repeat" description="ANK" evidence="4">
    <location>
        <begin position="1781"/>
        <end position="1813"/>
    </location>
</feature>
<feature type="region of interest" description="Disordered" evidence="5">
    <location>
        <begin position="53"/>
        <end position="114"/>
    </location>
</feature>
<feature type="repeat" description="ANK" evidence="4">
    <location>
        <begin position="1815"/>
        <end position="1847"/>
    </location>
</feature>
<keyword evidence="2 4" id="KW-0040">ANK repeat</keyword>
<sequence>MLTHSFIALNALTTSLLCGNAPLRARVYRVSTSPSQVRRKKTVLLALRNYPDPMHAQDTISNTKTAPGLQLPLHEPHRLPHHLSTGPGEIPQPSTHDVPASSNAPTPRERKPEPFVPEDRLVRLFYENFHQAHPILVPPGQYERRNYPAYLQQVVKFIGSHYSMVLSGDEFYDSTTSTLAAHSAEKSCSMVQALLLHSIILCARNERPRAETSLAQAISIAIEIGMYQKDFATLFANNDEFESESLRRTWWELFIWEICMRTLQQKFHFRCSDVPNEVLLPCEESTYASLQAIPPPASLAAFRARVFADDDDDEDPAPCQYSSFSYRIEAFHILARVLVLNSIPETHPDRLQAIANTLVSWAHLLPPQKIDIVDIYGGIDEMLFQAQFIIHYAAMLLHLPRSNLRPRFPEQSMTIICPVTPVRLSPSLTRNVHDVKTIGASKELSNLLSVHCVPQGYSPFVVFGTIFCGLVQLAASEAHSSECSDHHLNRVVLALGNLNMLRTKWRLAQEAYRHLKGAARQTSTIRPEGRPLQETSGVSAEQNHHRPFLAAATGIRFGSARNSRRHHDVTMPSFLPLRMLAAHLLSSHGLACSILMCGLLFLLTASYFLWSQGSSRLQGRLRTRVTLAKPRGGTARQSDEGDTTPGPGNSISGQGNVASQPRSMHVLNEDTPPPAVNAQKRKLDPEDYTVGWICALRIEHFAACALLDEEHQGPEYVPGVADTACTLGRVGEHNVVIIVAPEACSNPASVAAHHLTCSFPNIRFGLMVGMGGGAPSPKHDVRLGDVVVGVARSDSHGVFHYDLGKTMQDGSLHVTGVVNQPPIFLRNAADRLQFRYEIPGHQLQQTIGSILKGNPGLQTFKRPRPSADRLYRAEVTHPPGAESCETSCGTDPVKLVRRNEWDPFKSYPAVHYGVIASAGQIPRDAFIRDKLVAERNVVCFETEAAGLMSRFPCLIIRSIYNYADSHNNDEWRRYAAISAAAYAKDLLYQIPVAAVQSQKRISDILKAAKDPAKSDAGASQAQRRAKRRAARRTWSPEEVQCLESLRLSGKNDSTAYEWYKDRVEDPLDGTCQWLLQQHHYRKWLKQHSGVLLLLARPGHGKSVLAKYLVDRGLPKRSTVCYFFFQKGVQDKVRQALCALLHQLFSQNPALMDHAMRQFRRDKQGLITSTESLWGILRNAVNDSQAGRIIFVLDAVDVCADSDLRGLAQNIHNHVTGGRIGSNKLKYLLTSRPDQSSLFPFYNQPSEDSPHITIFEEDTSRFIMDDVAHFVSHRVAQLSRTKGLLESISRRLEWILQGKHDGSHLWIRLAFEYLERQDLENSPRAIDHYIAKLPIGVPRVYGLIFDSLKAEQQLVALKVLHLILAANRPLTVSEVNIAMNLDDTVKSIQDIDLQNEQDLKTRLQSMCGPFISIYEDSIYFRHETAREFLLADASLTSPIPSEPRHHSTSLMQAHTTLAEACVLYLNLFNADLELPEETIGEANASNPRYAFLDYSAKNWASHLRQANITDNAAVIPRVLKICDSNSRSYAAWFEIYRQTLTAEIPGKLTNLMLASHYGHLPIVDLLLQGSAKIEGDNDKDSRTPLSWAAQSGYEAVARLLLEKGANIEAKDSQTDRTPLSWAAENGHEAVVRLLLDKGANTETKDSQHGRTPLAWAVENAHEAIICILLDKGANIEAKDSQCSQTPLSRAAESGRDSLARLLLQKGADIKAKDKNSQTPLYWAARMGHEAVVQLLLERGATLEAEHTIDGQMPLLWASENGHQVLARLLLDQGADTEIINTSGWTPLLLCAKNGHEAVVKLLLERSANTESKDAQDGRTPLSWAAENGHEEVVSLLLGGSAYIEAKDTKNERTPLSWAAERGHGAVVRLLLYRFANIETRDTTYGRTPLAWAAEKGHKNVVELLIEDDSDLEVKDNTGQTPLLLAGRNGYDAIVGQLLDAVASFNVRDGNGRTLLSLAAEKGYENIVRLLLKNLATVDLMDRETGRTPLSWVAEKGHEEIARLLLDFGADVGSKDCHGQTPLSWAAKTDNRNIVALLQEASELAQRRKEAQSSK</sequence>
<dbReference type="InterPro" id="IPR051165">
    <property type="entry name" value="Multifunctional_ANK_Repeat"/>
</dbReference>
<feature type="repeat" description="ANK" evidence="4">
    <location>
        <begin position="1916"/>
        <end position="1948"/>
    </location>
</feature>
<feature type="signal peptide" evidence="6">
    <location>
        <begin position="1"/>
        <end position="18"/>
    </location>
</feature>
<evidence type="ECO:0000256" key="5">
    <source>
        <dbReference type="SAM" id="MobiDB-lite"/>
    </source>
</evidence>
<dbReference type="SUPFAM" id="SSF53167">
    <property type="entry name" value="Purine and uridine phosphorylases"/>
    <property type="match status" value="1"/>
</dbReference>
<feature type="domain" description="GPI inositol-deacylase winged helix" evidence="8">
    <location>
        <begin position="1351"/>
        <end position="1433"/>
    </location>
</feature>
<feature type="repeat" description="ANK" evidence="4">
    <location>
        <begin position="1613"/>
        <end position="1645"/>
    </location>
</feature>
<dbReference type="InterPro" id="IPR002110">
    <property type="entry name" value="Ankyrin_rpt"/>
</dbReference>
<evidence type="ECO:0000256" key="4">
    <source>
        <dbReference type="PROSITE-ProRule" id="PRU00023"/>
    </source>
</evidence>
<feature type="compositionally biased region" description="Polar residues" evidence="5">
    <location>
        <begin position="92"/>
        <end position="105"/>
    </location>
</feature>
<dbReference type="InterPro" id="IPR035994">
    <property type="entry name" value="Nucleoside_phosphorylase_sf"/>
</dbReference>
<evidence type="ECO:0008006" key="12">
    <source>
        <dbReference type="Google" id="ProtNLM"/>
    </source>
</evidence>
<feature type="repeat" description="ANK" evidence="4">
    <location>
        <begin position="1983"/>
        <end position="2015"/>
    </location>
</feature>
<dbReference type="Proteomes" id="UP000764110">
    <property type="component" value="Unassembled WGS sequence"/>
</dbReference>
<evidence type="ECO:0000256" key="1">
    <source>
        <dbReference type="ARBA" id="ARBA00022737"/>
    </source>
</evidence>
<dbReference type="Pfam" id="PF22939">
    <property type="entry name" value="WHD_GPIID"/>
    <property type="match status" value="1"/>
</dbReference>
<dbReference type="SUPFAM" id="SSF52540">
    <property type="entry name" value="P-loop containing nucleoside triphosphate hydrolases"/>
    <property type="match status" value="1"/>
</dbReference>
<feature type="repeat" description="ANK" evidence="4">
    <location>
        <begin position="1748"/>
        <end position="1780"/>
    </location>
</feature>
<feature type="repeat" description="ANK" evidence="4">
    <location>
        <begin position="1883"/>
        <end position="1915"/>
    </location>
</feature>
<evidence type="ECO:0000256" key="3">
    <source>
        <dbReference type="ARBA" id="ARBA00023242"/>
    </source>
</evidence>
<dbReference type="GO" id="GO:0003677">
    <property type="term" value="F:DNA binding"/>
    <property type="evidence" value="ECO:0007669"/>
    <property type="project" value="InterPro"/>
</dbReference>
<name>A0A9P8M8F8_9HYPO</name>
<dbReference type="GO" id="GO:0008270">
    <property type="term" value="F:zinc ion binding"/>
    <property type="evidence" value="ECO:0007669"/>
    <property type="project" value="InterPro"/>
</dbReference>
<keyword evidence="11" id="KW-1185">Reference proteome</keyword>
<keyword evidence="6" id="KW-0732">Signal</keyword>
<dbReference type="Pfam" id="PF04082">
    <property type="entry name" value="Fungal_trans"/>
    <property type="match status" value="1"/>
</dbReference>
<feature type="compositionally biased region" description="Polar residues" evidence="5">
    <location>
        <begin position="646"/>
        <end position="662"/>
    </location>
</feature>
<organism evidence="10 11">
    <name type="scientific">Metarhizium humberi</name>
    <dbReference type="NCBI Taxonomy" id="2596975"/>
    <lineage>
        <taxon>Eukaryota</taxon>
        <taxon>Fungi</taxon>
        <taxon>Dikarya</taxon>
        <taxon>Ascomycota</taxon>
        <taxon>Pezizomycotina</taxon>
        <taxon>Sordariomycetes</taxon>
        <taxon>Hypocreomycetidae</taxon>
        <taxon>Hypocreales</taxon>
        <taxon>Clavicipitaceae</taxon>
        <taxon>Metarhizium</taxon>
    </lineage>
</organism>
<dbReference type="InterPro" id="IPR007219">
    <property type="entry name" value="XnlR_reg_dom"/>
</dbReference>
<dbReference type="PROSITE" id="PS50088">
    <property type="entry name" value="ANK_REPEAT"/>
    <property type="match status" value="13"/>
</dbReference>
<dbReference type="InterPro" id="IPR036770">
    <property type="entry name" value="Ankyrin_rpt-contain_sf"/>
</dbReference>
<dbReference type="GO" id="GO:0006351">
    <property type="term" value="P:DNA-templated transcription"/>
    <property type="evidence" value="ECO:0007669"/>
    <property type="project" value="InterPro"/>
</dbReference>
<feature type="chain" id="PRO_5040217715" description="Ankyrin repeat-containing domain protein" evidence="6">
    <location>
        <begin position="19"/>
        <end position="2053"/>
    </location>
</feature>
<feature type="region of interest" description="Disordered" evidence="5">
    <location>
        <begin position="1012"/>
        <end position="1032"/>
    </location>
</feature>
<protein>
    <recommendedName>
        <fullName evidence="12">Ankyrin repeat-containing domain protein</fullName>
    </recommendedName>
</protein>
<dbReference type="InterPro" id="IPR027417">
    <property type="entry name" value="P-loop_NTPase"/>
</dbReference>
<keyword evidence="3" id="KW-0539">Nucleus</keyword>
<feature type="repeat" description="ANK" evidence="4">
    <location>
        <begin position="1849"/>
        <end position="1881"/>
    </location>
</feature>
<dbReference type="GO" id="GO:0009116">
    <property type="term" value="P:nucleoside metabolic process"/>
    <property type="evidence" value="ECO:0007669"/>
    <property type="project" value="InterPro"/>
</dbReference>
<dbReference type="SMART" id="SM00248">
    <property type="entry name" value="ANK"/>
    <property type="match status" value="15"/>
</dbReference>
<evidence type="ECO:0000256" key="2">
    <source>
        <dbReference type="ARBA" id="ARBA00023043"/>
    </source>
</evidence>
<accession>A0A9P8M8F8</accession>
<evidence type="ECO:0000259" key="7">
    <source>
        <dbReference type="Pfam" id="PF04082"/>
    </source>
</evidence>
<dbReference type="PROSITE" id="PS50297">
    <property type="entry name" value="ANK_REP_REGION"/>
    <property type="match status" value="13"/>
</dbReference>
<feature type="repeat" description="ANK" evidence="4">
    <location>
        <begin position="1579"/>
        <end position="1611"/>
    </location>
</feature>
<evidence type="ECO:0000259" key="9">
    <source>
        <dbReference type="Pfam" id="PF24883"/>
    </source>
</evidence>
<dbReference type="Gene3D" id="3.40.50.300">
    <property type="entry name" value="P-loop containing nucleotide triphosphate hydrolases"/>
    <property type="match status" value="1"/>
</dbReference>
<comment type="caution">
    <text evidence="10">The sequence shown here is derived from an EMBL/GenBank/DDBJ whole genome shotgun (WGS) entry which is preliminary data.</text>
</comment>
<feature type="region of interest" description="Disordered" evidence="5">
    <location>
        <begin position="625"/>
        <end position="681"/>
    </location>
</feature>
<feature type="domain" description="Xylanolytic transcriptional activator regulatory" evidence="7">
    <location>
        <begin position="124"/>
        <end position="291"/>
    </location>
</feature>
<dbReference type="Gene3D" id="1.25.40.20">
    <property type="entry name" value="Ankyrin repeat-containing domain"/>
    <property type="match status" value="3"/>
</dbReference>
<reference evidence="10 11" key="1">
    <citation type="submission" date="2020-07" db="EMBL/GenBank/DDBJ databases">
        <title>Metarhizium humberi genome.</title>
        <authorList>
            <person name="Lysoe E."/>
        </authorList>
    </citation>
    <scope>NUCLEOTIDE SEQUENCE [LARGE SCALE GENOMIC DNA]</scope>
    <source>
        <strain evidence="10 11">ESALQ1638</strain>
    </source>
</reference>
<dbReference type="CDD" id="cd12148">
    <property type="entry name" value="fungal_TF_MHR"/>
    <property type="match status" value="1"/>
</dbReference>
<evidence type="ECO:0000313" key="10">
    <source>
        <dbReference type="EMBL" id="KAH0596025.1"/>
    </source>
</evidence>
<dbReference type="Pfam" id="PF24883">
    <property type="entry name" value="NPHP3_N"/>
    <property type="match status" value="1"/>
</dbReference>
<dbReference type="SUPFAM" id="SSF48403">
    <property type="entry name" value="Ankyrin repeat"/>
    <property type="match status" value="2"/>
</dbReference>
<proteinExistence type="predicted"/>
<feature type="repeat" description="ANK" evidence="4">
    <location>
        <begin position="1647"/>
        <end position="1679"/>
    </location>
</feature>
<evidence type="ECO:0000259" key="8">
    <source>
        <dbReference type="Pfam" id="PF22939"/>
    </source>
</evidence>
<dbReference type="PANTHER" id="PTHR24123:SF33">
    <property type="entry name" value="PROTEIN HOS4"/>
    <property type="match status" value="1"/>
</dbReference>
<dbReference type="InterPro" id="IPR056884">
    <property type="entry name" value="NPHP3-like_N"/>
</dbReference>
<gene>
    <name evidence="10" type="ORF">MHUMG1_05884</name>
</gene>
<dbReference type="EMBL" id="JACEFI010000010">
    <property type="protein sequence ID" value="KAH0596025.1"/>
    <property type="molecule type" value="Genomic_DNA"/>
</dbReference>
<dbReference type="Gene3D" id="3.40.50.1580">
    <property type="entry name" value="Nucleoside phosphorylase domain"/>
    <property type="match status" value="1"/>
</dbReference>
<dbReference type="GO" id="GO:0003824">
    <property type="term" value="F:catalytic activity"/>
    <property type="evidence" value="ECO:0007669"/>
    <property type="project" value="InterPro"/>
</dbReference>
<dbReference type="PRINTS" id="PR01415">
    <property type="entry name" value="ANKYRIN"/>
</dbReference>
<feature type="repeat" description="ANK" evidence="4">
    <location>
        <begin position="1714"/>
        <end position="1746"/>
    </location>
</feature>
<feature type="repeat" description="ANK" evidence="4">
    <location>
        <begin position="1949"/>
        <end position="1981"/>
    </location>
</feature>
<dbReference type="Pfam" id="PF12796">
    <property type="entry name" value="Ank_2"/>
    <property type="match status" value="6"/>
</dbReference>